<sequence length="104" mass="11713">MSSRKRKHVSRKRENNNLPNQNKDTINPALFIQALEADIIRGPRGHAAALSLEIREVEGEIDVGSGLIRLGEEYTPAAFPEDDFENDNKGEGPSQPIIWVDRYE</sequence>
<evidence type="ECO:0000313" key="2">
    <source>
        <dbReference type="EMBL" id="KAE9409208.1"/>
    </source>
</evidence>
<proteinExistence type="predicted"/>
<dbReference type="Proteomes" id="UP000799118">
    <property type="component" value="Unassembled WGS sequence"/>
</dbReference>
<feature type="region of interest" description="Disordered" evidence="1">
    <location>
        <begin position="1"/>
        <end position="24"/>
    </location>
</feature>
<dbReference type="AlphaFoldDB" id="A0A6A4IJ02"/>
<gene>
    <name evidence="2" type="ORF">BT96DRAFT_913379</name>
</gene>
<dbReference type="OrthoDB" id="2552978at2759"/>
<organism evidence="2 3">
    <name type="scientific">Gymnopus androsaceus JB14</name>
    <dbReference type="NCBI Taxonomy" id="1447944"/>
    <lineage>
        <taxon>Eukaryota</taxon>
        <taxon>Fungi</taxon>
        <taxon>Dikarya</taxon>
        <taxon>Basidiomycota</taxon>
        <taxon>Agaricomycotina</taxon>
        <taxon>Agaricomycetes</taxon>
        <taxon>Agaricomycetidae</taxon>
        <taxon>Agaricales</taxon>
        <taxon>Marasmiineae</taxon>
        <taxon>Omphalotaceae</taxon>
        <taxon>Gymnopus</taxon>
    </lineage>
</organism>
<dbReference type="EMBL" id="ML769388">
    <property type="protein sequence ID" value="KAE9409208.1"/>
    <property type="molecule type" value="Genomic_DNA"/>
</dbReference>
<evidence type="ECO:0000256" key="1">
    <source>
        <dbReference type="SAM" id="MobiDB-lite"/>
    </source>
</evidence>
<name>A0A6A4IJ02_9AGAR</name>
<protein>
    <submittedName>
        <fullName evidence="2">Uncharacterized protein</fullName>
    </submittedName>
</protein>
<keyword evidence="3" id="KW-1185">Reference proteome</keyword>
<feature type="compositionally biased region" description="Basic residues" evidence="1">
    <location>
        <begin position="1"/>
        <end position="11"/>
    </location>
</feature>
<reference evidence="2" key="1">
    <citation type="journal article" date="2019" name="Environ. Microbiol.">
        <title>Fungal ecological strategies reflected in gene transcription - a case study of two litter decomposers.</title>
        <authorList>
            <person name="Barbi F."/>
            <person name="Kohler A."/>
            <person name="Barry K."/>
            <person name="Baskaran P."/>
            <person name="Daum C."/>
            <person name="Fauchery L."/>
            <person name="Ihrmark K."/>
            <person name="Kuo A."/>
            <person name="LaButti K."/>
            <person name="Lipzen A."/>
            <person name="Morin E."/>
            <person name="Grigoriev I.V."/>
            <person name="Henrissat B."/>
            <person name="Lindahl B."/>
            <person name="Martin F."/>
        </authorList>
    </citation>
    <scope>NUCLEOTIDE SEQUENCE</scope>
    <source>
        <strain evidence="2">JB14</strain>
    </source>
</reference>
<accession>A0A6A4IJ02</accession>
<evidence type="ECO:0000313" key="3">
    <source>
        <dbReference type="Proteomes" id="UP000799118"/>
    </source>
</evidence>
<feature type="region of interest" description="Disordered" evidence="1">
    <location>
        <begin position="78"/>
        <end position="104"/>
    </location>
</feature>